<comment type="function">
    <text evidence="10">Pyrophosphatase that catalyzes the hydrolysis of nucleoside triphosphates to their monophosphate derivatives, with a high preference for the non-canonical purine nucleotides XTP (xanthosine triphosphate), dITP (deoxyinosine triphosphate) and ITP. Seems to function as a house-cleaning enzyme that removes non-canonical purine nucleotides from the nucleotide pool, thus preventing their incorporation into DNA/RNA and avoiding chromosomal lesions.</text>
</comment>
<evidence type="ECO:0000256" key="1">
    <source>
        <dbReference type="ARBA" id="ARBA00008023"/>
    </source>
</evidence>
<dbReference type="PANTHER" id="PTHR11067">
    <property type="entry name" value="INOSINE TRIPHOSPHATE PYROPHOSPHATASE/HAM1 PROTEIN"/>
    <property type="match status" value="1"/>
</dbReference>
<dbReference type="OrthoDB" id="9807456at2"/>
<feature type="active site" description="Proton acceptor" evidence="10">
    <location>
        <position position="68"/>
    </location>
</feature>
<evidence type="ECO:0000256" key="10">
    <source>
        <dbReference type="HAMAP-Rule" id="MF_01405"/>
    </source>
</evidence>
<keyword evidence="13" id="KW-1185">Reference proteome</keyword>
<gene>
    <name evidence="12" type="ORF">LX64_04375</name>
</gene>
<dbReference type="SUPFAM" id="SSF52972">
    <property type="entry name" value="ITPase-like"/>
    <property type="match status" value="1"/>
</dbReference>
<dbReference type="Proteomes" id="UP000249547">
    <property type="component" value="Unassembled WGS sequence"/>
</dbReference>
<protein>
    <recommendedName>
        <fullName evidence="10">dITP/XTP pyrophosphatase</fullName>
        <ecNumber evidence="10">3.6.1.66</ecNumber>
    </recommendedName>
    <alternativeName>
        <fullName evidence="10">Non-canonical purine NTP pyrophosphatase</fullName>
    </alternativeName>
    <alternativeName>
        <fullName evidence="10">Non-standard purine NTP pyrophosphatase</fullName>
    </alternativeName>
    <alternativeName>
        <fullName evidence="10">Nucleoside-triphosphate diphosphatase</fullName>
    </alternativeName>
    <alternativeName>
        <fullName evidence="10">Nucleoside-triphosphate pyrophosphatase</fullName>
        <shortName evidence="10">NTPase</shortName>
    </alternativeName>
</protein>
<evidence type="ECO:0000313" key="13">
    <source>
        <dbReference type="Proteomes" id="UP000249547"/>
    </source>
</evidence>
<dbReference type="Pfam" id="PF01725">
    <property type="entry name" value="Ham1p_like"/>
    <property type="match status" value="1"/>
</dbReference>
<accession>A0A327Q995</accession>
<proteinExistence type="inferred from homology"/>
<dbReference type="GO" id="GO:0035870">
    <property type="term" value="F:dITP diphosphatase activity"/>
    <property type="evidence" value="ECO:0007669"/>
    <property type="project" value="UniProtKB-UniRule"/>
</dbReference>
<dbReference type="InterPro" id="IPR020922">
    <property type="entry name" value="dITP/XTP_pyrophosphatase"/>
</dbReference>
<comment type="caution">
    <text evidence="10">Lacks conserved residue(s) required for the propagation of feature annotation.</text>
</comment>
<dbReference type="CDD" id="cd00515">
    <property type="entry name" value="HAM1"/>
    <property type="match status" value="1"/>
</dbReference>
<keyword evidence="7 10" id="KW-0546">Nucleotide metabolism</keyword>
<comment type="catalytic activity">
    <reaction evidence="10">
        <text>ITP + H2O = IMP + diphosphate + H(+)</text>
        <dbReference type="Rhea" id="RHEA:29399"/>
        <dbReference type="ChEBI" id="CHEBI:15377"/>
        <dbReference type="ChEBI" id="CHEBI:15378"/>
        <dbReference type="ChEBI" id="CHEBI:33019"/>
        <dbReference type="ChEBI" id="CHEBI:58053"/>
        <dbReference type="ChEBI" id="CHEBI:61402"/>
        <dbReference type="EC" id="3.6.1.66"/>
    </reaction>
</comment>
<feature type="binding site" evidence="10">
    <location>
        <position position="69"/>
    </location>
    <ligand>
        <name>substrate</name>
    </ligand>
</feature>
<keyword evidence="5 10" id="KW-0378">Hydrolase</keyword>
<comment type="similarity">
    <text evidence="1 10 11">Belongs to the HAM1 NTPase family.</text>
</comment>
<sequence length="191" mass="21101">MELVFATNNENKVKEIRSMLGNEFNIITLHEAGIDIDIPEPHPTLEENAREKSTVIHDMTGKNCFSEDTGLEIDALNGEPGVLSARYAGEQKSSEDNITLVLEKMQGMATRTARFRTVISLILEGKEHQFEGICEGTILTARTGGKGFGYDPIFTPTGATKSFAEMDMAEKNGYSHRGKAFAKLIAFLQQR</sequence>
<dbReference type="FunFam" id="3.90.950.10:FF:000001">
    <property type="entry name" value="dITP/XTP pyrophosphatase"/>
    <property type="match status" value="1"/>
</dbReference>
<dbReference type="RefSeq" id="WP_111599775.1">
    <property type="nucleotide sequence ID" value="NZ_QLLL01000009.1"/>
</dbReference>
<dbReference type="NCBIfam" id="TIGR00042">
    <property type="entry name" value="RdgB/HAM1 family non-canonical purine NTP pyrophosphatase"/>
    <property type="match status" value="1"/>
</dbReference>
<dbReference type="EC" id="3.6.1.66" evidence="10"/>
<dbReference type="InterPro" id="IPR002637">
    <property type="entry name" value="RdgB/HAM1"/>
</dbReference>
<dbReference type="GO" id="GO:0036222">
    <property type="term" value="F:XTP diphosphatase activity"/>
    <property type="evidence" value="ECO:0007669"/>
    <property type="project" value="UniProtKB-UniRule"/>
</dbReference>
<dbReference type="InterPro" id="IPR029001">
    <property type="entry name" value="ITPase-like_fam"/>
</dbReference>
<dbReference type="GO" id="GO:0005829">
    <property type="term" value="C:cytosol"/>
    <property type="evidence" value="ECO:0007669"/>
    <property type="project" value="TreeGrafter"/>
</dbReference>
<dbReference type="GO" id="GO:0000166">
    <property type="term" value="F:nucleotide binding"/>
    <property type="evidence" value="ECO:0007669"/>
    <property type="project" value="UniProtKB-KW"/>
</dbReference>
<feature type="binding site" evidence="10">
    <location>
        <position position="171"/>
    </location>
    <ligand>
        <name>substrate</name>
    </ligand>
</feature>
<name>A0A327Q995_9BACT</name>
<dbReference type="GO" id="GO:0017111">
    <property type="term" value="F:ribonucleoside triphosphate phosphatase activity"/>
    <property type="evidence" value="ECO:0007669"/>
    <property type="project" value="InterPro"/>
</dbReference>
<evidence type="ECO:0000256" key="9">
    <source>
        <dbReference type="ARBA" id="ARBA00052017"/>
    </source>
</evidence>
<evidence type="ECO:0000256" key="3">
    <source>
        <dbReference type="ARBA" id="ARBA00022723"/>
    </source>
</evidence>
<dbReference type="GO" id="GO:0009117">
    <property type="term" value="P:nucleotide metabolic process"/>
    <property type="evidence" value="ECO:0007669"/>
    <property type="project" value="UniProtKB-KW"/>
</dbReference>
<evidence type="ECO:0000256" key="8">
    <source>
        <dbReference type="ARBA" id="ARBA00051875"/>
    </source>
</evidence>
<evidence type="ECO:0000256" key="4">
    <source>
        <dbReference type="ARBA" id="ARBA00022741"/>
    </source>
</evidence>
<organism evidence="12 13">
    <name type="scientific">Chitinophaga skermanii</name>
    <dbReference type="NCBI Taxonomy" id="331697"/>
    <lineage>
        <taxon>Bacteria</taxon>
        <taxon>Pseudomonadati</taxon>
        <taxon>Bacteroidota</taxon>
        <taxon>Chitinophagia</taxon>
        <taxon>Chitinophagales</taxon>
        <taxon>Chitinophagaceae</taxon>
        <taxon>Chitinophaga</taxon>
    </lineage>
</organism>
<keyword evidence="6 10" id="KW-0460">Magnesium</keyword>
<feature type="binding site" evidence="10">
    <location>
        <begin position="148"/>
        <end position="151"/>
    </location>
    <ligand>
        <name>substrate</name>
    </ligand>
</feature>
<evidence type="ECO:0000256" key="11">
    <source>
        <dbReference type="RuleBase" id="RU003781"/>
    </source>
</evidence>
<comment type="caution">
    <text evidence="12">The sequence shown here is derived from an EMBL/GenBank/DDBJ whole genome shotgun (WGS) entry which is preliminary data.</text>
</comment>
<feature type="binding site" evidence="10">
    <location>
        <begin position="7"/>
        <end position="12"/>
    </location>
    <ligand>
        <name>substrate</name>
    </ligand>
</feature>
<comment type="subunit">
    <text evidence="2 10">Homodimer.</text>
</comment>
<dbReference type="HAMAP" id="MF_01405">
    <property type="entry name" value="Non_canon_purine_NTPase"/>
    <property type="match status" value="1"/>
</dbReference>
<comment type="catalytic activity">
    <reaction evidence="8 10">
        <text>dITP + H2O = dIMP + diphosphate + H(+)</text>
        <dbReference type="Rhea" id="RHEA:28342"/>
        <dbReference type="ChEBI" id="CHEBI:15377"/>
        <dbReference type="ChEBI" id="CHEBI:15378"/>
        <dbReference type="ChEBI" id="CHEBI:33019"/>
        <dbReference type="ChEBI" id="CHEBI:61194"/>
        <dbReference type="ChEBI" id="CHEBI:61382"/>
        <dbReference type="EC" id="3.6.1.66"/>
    </reaction>
</comment>
<dbReference type="PANTHER" id="PTHR11067:SF9">
    <property type="entry name" value="INOSINE TRIPHOSPHATE PYROPHOSPHATASE"/>
    <property type="match status" value="1"/>
</dbReference>
<reference evidence="12 13" key="1">
    <citation type="submission" date="2018-06" db="EMBL/GenBank/DDBJ databases">
        <title>Genomic Encyclopedia of Archaeal and Bacterial Type Strains, Phase II (KMG-II): from individual species to whole genera.</title>
        <authorList>
            <person name="Goeker M."/>
        </authorList>
    </citation>
    <scope>NUCLEOTIDE SEQUENCE [LARGE SCALE GENOMIC DNA]</scope>
    <source>
        <strain evidence="12 13">DSM 23857</strain>
    </source>
</reference>
<dbReference type="EMBL" id="QLLL01000009">
    <property type="protein sequence ID" value="RAI99822.1"/>
    <property type="molecule type" value="Genomic_DNA"/>
</dbReference>
<keyword evidence="3 10" id="KW-0479">Metal-binding</keyword>
<evidence type="ECO:0000256" key="5">
    <source>
        <dbReference type="ARBA" id="ARBA00022801"/>
    </source>
</evidence>
<feature type="binding site" evidence="10">
    <location>
        <begin position="176"/>
        <end position="177"/>
    </location>
    <ligand>
        <name>substrate</name>
    </ligand>
</feature>
<dbReference type="AlphaFoldDB" id="A0A327Q995"/>
<keyword evidence="4 10" id="KW-0547">Nucleotide-binding</keyword>
<dbReference type="Gene3D" id="3.90.950.10">
    <property type="match status" value="1"/>
</dbReference>
<comment type="catalytic activity">
    <reaction evidence="9 10">
        <text>XTP + H2O = XMP + diphosphate + H(+)</text>
        <dbReference type="Rhea" id="RHEA:28610"/>
        <dbReference type="ChEBI" id="CHEBI:15377"/>
        <dbReference type="ChEBI" id="CHEBI:15378"/>
        <dbReference type="ChEBI" id="CHEBI:33019"/>
        <dbReference type="ChEBI" id="CHEBI:57464"/>
        <dbReference type="ChEBI" id="CHEBI:61314"/>
        <dbReference type="EC" id="3.6.1.66"/>
    </reaction>
</comment>
<feature type="binding site" evidence="10">
    <location>
        <position position="68"/>
    </location>
    <ligand>
        <name>Mg(2+)</name>
        <dbReference type="ChEBI" id="CHEBI:18420"/>
    </ligand>
</feature>
<dbReference type="GO" id="GO:0009146">
    <property type="term" value="P:purine nucleoside triphosphate catabolic process"/>
    <property type="evidence" value="ECO:0007669"/>
    <property type="project" value="UniProtKB-UniRule"/>
</dbReference>
<evidence type="ECO:0000256" key="7">
    <source>
        <dbReference type="ARBA" id="ARBA00023080"/>
    </source>
</evidence>
<dbReference type="GO" id="GO:0036220">
    <property type="term" value="F:ITP diphosphatase activity"/>
    <property type="evidence" value="ECO:0007669"/>
    <property type="project" value="UniProtKB-UniRule"/>
</dbReference>
<evidence type="ECO:0000313" key="12">
    <source>
        <dbReference type="EMBL" id="RAI99822.1"/>
    </source>
</evidence>
<evidence type="ECO:0000256" key="2">
    <source>
        <dbReference type="ARBA" id="ARBA00011738"/>
    </source>
</evidence>
<dbReference type="GO" id="GO:0046872">
    <property type="term" value="F:metal ion binding"/>
    <property type="evidence" value="ECO:0007669"/>
    <property type="project" value="UniProtKB-KW"/>
</dbReference>
<evidence type="ECO:0000256" key="6">
    <source>
        <dbReference type="ARBA" id="ARBA00022842"/>
    </source>
</evidence>
<comment type="cofactor">
    <cofactor evidence="10">
        <name>Mg(2+)</name>
        <dbReference type="ChEBI" id="CHEBI:18420"/>
    </cofactor>
    <text evidence="10">Binds 1 Mg(2+) ion per subunit.</text>
</comment>